<dbReference type="PANTHER" id="PTHR38690">
    <property type="entry name" value="PROTEASE-RELATED"/>
    <property type="match status" value="1"/>
</dbReference>
<keyword evidence="1" id="KW-0472">Membrane</keyword>
<name>A0ABY9RMC9_9BURK</name>
<proteinExistence type="predicted"/>
<dbReference type="PANTHER" id="PTHR38690:SF1">
    <property type="entry name" value="PROTEASE"/>
    <property type="match status" value="1"/>
</dbReference>
<dbReference type="InterPro" id="IPR025263">
    <property type="entry name" value="YhdP_central"/>
</dbReference>
<dbReference type="RefSeq" id="WP_309483824.1">
    <property type="nucleotide sequence ID" value="NZ_CP133720.1"/>
</dbReference>
<gene>
    <name evidence="3" type="ORF">RF679_08770</name>
</gene>
<organism evidence="3 4">
    <name type="scientific">Undibacterium cyanobacteriorum</name>
    <dbReference type="NCBI Taxonomy" id="3073561"/>
    <lineage>
        <taxon>Bacteria</taxon>
        <taxon>Pseudomonadati</taxon>
        <taxon>Pseudomonadota</taxon>
        <taxon>Betaproteobacteria</taxon>
        <taxon>Burkholderiales</taxon>
        <taxon>Oxalobacteraceae</taxon>
        <taxon>Undibacterium</taxon>
    </lineage>
</organism>
<keyword evidence="1" id="KW-0812">Transmembrane</keyword>
<dbReference type="Pfam" id="PF13116">
    <property type="entry name" value="YhdP"/>
    <property type="match status" value="1"/>
</dbReference>
<accession>A0ABY9RMC9</accession>
<dbReference type="Proteomes" id="UP001181355">
    <property type="component" value="Chromosome"/>
</dbReference>
<keyword evidence="4" id="KW-1185">Reference proteome</keyword>
<evidence type="ECO:0000259" key="2">
    <source>
        <dbReference type="Pfam" id="PF13116"/>
    </source>
</evidence>
<evidence type="ECO:0000313" key="3">
    <source>
        <dbReference type="EMBL" id="WMW82352.1"/>
    </source>
</evidence>
<dbReference type="NCBIfam" id="TIGR02099">
    <property type="entry name" value="YhdP family protein"/>
    <property type="match status" value="1"/>
</dbReference>
<sequence length="1416" mass="157061">MFKFSSSQKQLHATGRAPRSLWRNFKGFCLVTAHHSGRTARFTLRWCWRSFLLAYFLLATLFLVSRFLVLPSLENYKPEFEDYASKQLHREVKIGGLHARWQGWHPEIDLQNVRVLDANGNPALVLPEVHTQISWWSIFAFDLRFSRFELVGPSLQARRLSDGQIEVAGFRLAESKPGGDSAERALSWILAQNELSIANGRFVWINDVKPEQQLELDNFNLLVRNEWRHHRLAIQATPPAVLAAPIDLRLNLHQSLFAKKQLDLGSWSGEIFLDLKEADLPKLKNYVSLPFTLEKSVGAVKAWLRLEGGHVADFTADLALRDVLGRFRQDLPPLDMDYISGRVIATERVIKDYRYLPNILGQTGHSIAVENFSMQTRDGKILPSTSVRETYVPAHKDQAEKVELHAKLLDLQSIANFAEHLPLPADQRRLLIDVAPKGVLKDFTARWQGSLPNVTSYTIDGEFSGLEMRPLKAQLARAKSGKIPARAGFPAIPGFDNVSGSISANEKGGRLSLDSKDLKLQLPSYFVDPEMPFDRFVLQSKWDIQNNQSLRFEIQNLEFEQNGTHGRVHGSHRRDLTQMDLGEVELQGELDGFDLRTITRYIPEKTPEHLRHWLSSALLEGKANNVSLRLNGRLRDFPFTGLDSKGRANGEFIVKGNIANGKLNFLPGVYAKDGVAPFWPVIDSIKGGFVFEKSRMEIRAESALTNQVPLNKVVAVIPDLASHEAVLQIDGNATGNLQAMFGYVKASPVDEWLGQFLHDATGSGNAQLGLKLFLPLHNIIDSKVTGVLQLNGNESQLQTSLPHISGITGKLEFNERGLNLYGLKAQALGGPLVASGGTQKDGSIRMRFEGVATSDGIQNQFKGSELTPLLSKLSGNSRYLTQVNVKRRALEVIVESNLQGLGIDLPEPFAKLPTENLPLHFELQPEPASDHSELRDTVKVAVGERLLAQYQRRRKLENGAKTQVVRGAIGINAPLSIPEDGLTTQLNLKSLVLDDWARLFDQNGSQLTASTSVNSESEMLQYVMPKKISLTTDTLVVMGKRLDKLVVGASRSGNSWQANVDAKQISGALSWSPPNERHEQGLIAAKLSRLSIPKSAAGEVGELLQAKNLPQSLPALEVQADQFELYGKTLGHLDLAAKNVRKSNERQWVIEQLRLKNEDAELKANGSWNVSDHVSKTALNFSLDIANAGFLLERFGFKELMRAGKGKIEGDVNWQGLPFEFDIPSLAGQLQLKMSAGQFLKVDPAGSKLIGVLNMQSIPRRFTLDFRDVFSEGFAFDTIAGTARIEKGVAHTDNLKMNSVSATVLMEGNADIGKEIQDLHVAVIPDLNVGAASMVYGLAVNPVVGLGTFLAQLLFKDPLKRAFTYEYRVTGPWTDPVVVKLENAERQAILEKQRAEKLKADKLKADQADSATQKKP</sequence>
<dbReference type="InterPro" id="IPR011836">
    <property type="entry name" value="YhdP"/>
</dbReference>
<dbReference type="EMBL" id="CP133720">
    <property type="protein sequence ID" value="WMW82352.1"/>
    <property type="molecule type" value="Genomic_DNA"/>
</dbReference>
<evidence type="ECO:0000256" key="1">
    <source>
        <dbReference type="SAM" id="Phobius"/>
    </source>
</evidence>
<protein>
    <submittedName>
        <fullName evidence="3">YhdP family protein</fullName>
    </submittedName>
</protein>
<reference evidence="3" key="1">
    <citation type="submission" date="2023-09" db="EMBL/GenBank/DDBJ databases">
        <title>Undibacterium sp. 20NA77.5 isolated from freshwater.</title>
        <authorList>
            <person name="Le V."/>
            <person name="Ko S.-R."/>
            <person name="Ahn C.-Y."/>
            <person name="Oh H.-M."/>
        </authorList>
    </citation>
    <scope>NUCLEOTIDE SEQUENCE</scope>
    <source>
        <strain evidence="3">20NA77.5</strain>
    </source>
</reference>
<evidence type="ECO:0000313" key="4">
    <source>
        <dbReference type="Proteomes" id="UP001181355"/>
    </source>
</evidence>
<feature type="transmembrane region" description="Helical" evidence="1">
    <location>
        <begin position="46"/>
        <end position="69"/>
    </location>
</feature>
<keyword evidence="1" id="KW-1133">Transmembrane helix</keyword>
<feature type="domain" description="YhdP central" evidence="2">
    <location>
        <begin position="41"/>
        <end position="1378"/>
    </location>
</feature>